<evidence type="ECO:0000256" key="8">
    <source>
        <dbReference type="ARBA" id="ARBA00023186"/>
    </source>
</evidence>
<comment type="caution">
    <text evidence="12">The sequence shown here is derived from an EMBL/GenBank/DDBJ whole genome shotgun (WGS) entry which is preliminary data.</text>
</comment>
<evidence type="ECO:0000256" key="1">
    <source>
        <dbReference type="ARBA" id="ARBA00004434"/>
    </source>
</evidence>
<evidence type="ECO:0000313" key="13">
    <source>
        <dbReference type="Proteomes" id="UP000030161"/>
    </source>
</evidence>
<proteinExistence type="inferred from homology"/>
<evidence type="ECO:0000256" key="11">
    <source>
        <dbReference type="SAM" id="MobiDB-lite"/>
    </source>
</evidence>
<accession>A0AB34PZQ5</accession>
<keyword evidence="8 10" id="KW-0143">Chaperone</keyword>
<evidence type="ECO:0000256" key="2">
    <source>
        <dbReference type="ARBA" id="ARBA00006780"/>
    </source>
</evidence>
<dbReference type="GO" id="GO:0034551">
    <property type="term" value="P:mitochondrial respiratory chain complex III assembly"/>
    <property type="evidence" value="ECO:0007669"/>
    <property type="project" value="TreeGrafter"/>
</dbReference>
<gene>
    <name evidence="12" type="ORF">MG3_00862</name>
</gene>
<dbReference type="InterPro" id="IPR012420">
    <property type="entry name" value="Cbp4"/>
</dbReference>
<evidence type="ECO:0000256" key="7">
    <source>
        <dbReference type="ARBA" id="ARBA00023136"/>
    </source>
</evidence>
<name>A0AB34PZQ5_CANAX</name>
<keyword evidence="7 10" id="KW-0472">Membrane</keyword>
<dbReference type="Proteomes" id="UP000030161">
    <property type="component" value="Unassembled WGS sequence"/>
</dbReference>
<reference evidence="12 13" key="1">
    <citation type="submission" date="2013-12" db="EMBL/GenBank/DDBJ databases">
        <title>The Genome Sequence of Candida albicans P78048.</title>
        <authorList>
            <consortium name="The Broad Institute Genome Sequencing Platform"/>
            <consortium name="The Broad Institute Genome Sequencing Center for Infectious Disease"/>
            <person name="Cuomo C."/>
            <person name="Bennett R."/>
            <person name="Hirakawa M."/>
            <person name="Noverr M."/>
            <person name="Mitchell A."/>
            <person name="Young S.K."/>
            <person name="Zeng Q."/>
            <person name="Gargeya S."/>
            <person name="Fitzgerald M."/>
            <person name="Abouelleil A."/>
            <person name="Alvarado L."/>
            <person name="Berlin A.M."/>
            <person name="Chapman S.B."/>
            <person name="Dewar J."/>
            <person name="Goldberg J."/>
            <person name="Griggs A."/>
            <person name="Gujja S."/>
            <person name="Hansen M."/>
            <person name="Howarth C."/>
            <person name="Imamovic A."/>
            <person name="Larimer J."/>
            <person name="McCowan C."/>
            <person name="Murphy C."/>
            <person name="Pearson M."/>
            <person name="Priest M."/>
            <person name="Roberts A."/>
            <person name="Saif S."/>
            <person name="Shea T."/>
            <person name="Sykes S."/>
            <person name="Wortman J."/>
            <person name="Nusbaum C."/>
            <person name="Birren B."/>
        </authorList>
    </citation>
    <scope>NUCLEOTIDE SEQUENCE [LARGE SCALE GENOMIC DNA]</scope>
    <source>
        <strain evidence="12 13">P78048</strain>
    </source>
</reference>
<comment type="function">
    <text evidence="9 10">Essential for the assembly of ubiquinol-cytochrome c reductase. It has a direct effect on the correct occurrence of the Rieske protein, core 4, core 5 and apocytochrome b.</text>
</comment>
<protein>
    <recommendedName>
        <fullName evidence="10">Cytochrome b mRNA-processing protein 4</fullName>
    </recommendedName>
</protein>
<evidence type="ECO:0000256" key="4">
    <source>
        <dbReference type="ARBA" id="ARBA00022792"/>
    </source>
</evidence>
<dbReference type="PANTHER" id="PTHR28202:SF1">
    <property type="entry name" value="ASSEMBLY FACTOR CBP4"/>
    <property type="match status" value="1"/>
</dbReference>
<dbReference type="SMR" id="A0AB34PZQ5"/>
<feature type="compositionally biased region" description="Basic and acidic residues" evidence="11">
    <location>
        <begin position="109"/>
        <end position="131"/>
    </location>
</feature>
<keyword evidence="3 10" id="KW-0812">Transmembrane</keyword>
<evidence type="ECO:0000256" key="3">
    <source>
        <dbReference type="ARBA" id="ARBA00022692"/>
    </source>
</evidence>
<dbReference type="EMBL" id="AJIX01000008">
    <property type="protein sequence ID" value="KGR16953.1"/>
    <property type="molecule type" value="Genomic_DNA"/>
</dbReference>
<comment type="similarity">
    <text evidence="2 10">Belongs to the CBP4 family.</text>
</comment>
<dbReference type="GO" id="GO:0005743">
    <property type="term" value="C:mitochondrial inner membrane"/>
    <property type="evidence" value="ECO:0007669"/>
    <property type="project" value="UniProtKB-SubCell"/>
</dbReference>
<evidence type="ECO:0000313" key="12">
    <source>
        <dbReference type="EMBL" id="KGR16953.1"/>
    </source>
</evidence>
<feature type="transmembrane region" description="Helical" evidence="10">
    <location>
        <begin position="12"/>
        <end position="32"/>
    </location>
</feature>
<dbReference type="Pfam" id="PF07960">
    <property type="entry name" value="CBP4"/>
    <property type="match status" value="1"/>
</dbReference>
<keyword evidence="4 10" id="KW-0999">Mitochondrion inner membrane</keyword>
<dbReference type="PANTHER" id="PTHR28202">
    <property type="entry name" value="ASSEMBLY FACTOR CBP4"/>
    <property type="match status" value="1"/>
</dbReference>
<evidence type="ECO:0000256" key="10">
    <source>
        <dbReference type="RuleBase" id="RU368005"/>
    </source>
</evidence>
<feature type="region of interest" description="Disordered" evidence="11">
    <location>
        <begin position="109"/>
        <end position="144"/>
    </location>
</feature>
<evidence type="ECO:0000256" key="9">
    <source>
        <dbReference type="ARBA" id="ARBA00025413"/>
    </source>
</evidence>
<sequence length="144" mass="17151">MSAVKPLWYRWARVYFAGGCLVGTGVLFWYTIRPTDEQLIARFSPEVKADYERNKELRQQEQKRLIEIVKETSSSSDPIWKAGPIGSPFEKEQRNLSMELVDAELFHKTKHEEQQKQEIDRANEESKEAERLMQQNKKPWWKFF</sequence>
<organism evidence="12 13">
    <name type="scientific">Candida albicans P78048</name>
    <dbReference type="NCBI Taxonomy" id="1094989"/>
    <lineage>
        <taxon>Eukaryota</taxon>
        <taxon>Fungi</taxon>
        <taxon>Dikarya</taxon>
        <taxon>Ascomycota</taxon>
        <taxon>Saccharomycotina</taxon>
        <taxon>Pichiomycetes</taxon>
        <taxon>Debaryomycetaceae</taxon>
        <taxon>Candida/Lodderomyces clade</taxon>
        <taxon>Candida</taxon>
    </lineage>
</organism>
<dbReference type="AlphaFoldDB" id="A0AB34PZQ5"/>
<evidence type="ECO:0000256" key="5">
    <source>
        <dbReference type="ARBA" id="ARBA00022989"/>
    </source>
</evidence>
<keyword evidence="6 10" id="KW-0496">Mitochondrion</keyword>
<evidence type="ECO:0000256" key="6">
    <source>
        <dbReference type="ARBA" id="ARBA00023128"/>
    </source>
</evidence>
<keyword evidence="5 10" id="KW-1133">Transmembrane helix</keyword>
<comment type="subcellular location">
    <subcellularLocation>
        <location evidence="1 10">Mitochondrion inner membrane</location>
        <topology evidence="1 10">Single-pass membrane protein</topology>
    </subcellularLocation>
</comment>